<evidence type="ECO:0000259" key="4">
    <source>
        <dbReference type="Pfam" id="PF08241"/>
    </source>
</evidence>
<dbReference type="SUPFAM" id="SSF53335">
    <property type="entry name" value="S-adenosyl-L-methionine-dependent methyltransferases"/>
    <property type="match status" value="1"/>
</dbReference>
<accession>A0A380N3H4</accession>
<keyword evidence="2 5" id="KW-0808">Transferase</keyword>
<evidence type="ECO:0000256" key="3">
    <source>
        <dbReference type="ARBA" id="ARBA00022691"/>
    </source>
</evidence>
<dbReference type="PANTHER" id="PTHR43464:SF19">
    <property type="entry name" value="UBIQUINONE BIOSYNTHESIS O-METHYLTRANSFERASE, MITOCHONDRIAL"/>
    <property type="match status" value="1"/>
</dbReference>
<organism evidence="5 6">
    <name type="scientific">Suttonella indologenes</name>
    <dbReference type="NCBI Taxonomy" id="13276"/>
    <lineage>
        <taxon>Bacteria</taxon>
        <taxon>Pseudomonadati</taxon>
        <taxon>Pseudomonadota</taxon>
        <taxon>Gammaproteobacteria</taxon>
        <taxon>Cardiobacteriales</taxon>
        <taxon>Cardiobacteriaceae</taxon>
        <taxon>Suttonella</taxon>
    </lineage>
</organism>
<dbReference type="Gene3D" id="3.40.50.150">
    <property type="entry name" value="Vaccinia Virus protein VP39"/>
    <property type="match status" value="1"/>
</dbReference>
<feature type="domain" description="Methyltransferase type 11" evidence="4">
    <location>
        <begin position="48"/>
        <end position="144"/>
    </location>
</feature>
<gene>
    <name evidence="5" type="primary">smtA</name>
    <name evidence="5" type="ORF">NCTC10717_02223</name>
</gene>
<evidence type="ECO:0000256" key="2">
    <source>
        <dbReference type="ARBA" id="ARBA00022679"/>
    </source>
</evidence>
<dbReference type="Pfam" id="PF08241">
    <property type="entry name" value="Methyltransf_11"/>
    <property type="match status" value="1"/>
</dbReference>
<dbReference type="InterPro" id="IPR029063">
    <property type="entry name" value="SAM-dependent_MTases_sf"/>
</dbReference>
<evidence type="ECO:0000256" key="1">
    <source>
        <dbReference type="ARBA" id="ARBA00022603"/>
    </source>
</evidence>
<dbReference type="GO" id="GO:0008757">
    <property type="term" value="F:S-adenosylmethionine-dependent methyltransferase activity"/>
    <property type="evidence" value="ECO:0007669"/>
    <property type="project" value="InterPro"/>
</dbReference>
<dbReference type="InterPro" id="IPR013216">
    <property type="entry name" value="Methyltransf_11"/>
</dbReference>
<sequence>MPRAENYFAAIDAHFLKAIYDSPKGAIRLAVLQRDLAPLLNQEPLKILDIGGGAGQMALWCAGLGHEVTLIDQSPPLLAKAQAAAQAAHLSLHCLEADALSLPPELAVGEFDLVLCHAVLEWVAQGEALFAACVKALKKGGCLSFMFYNRLALEFTQHVFGNFDYVDAGLKAKKRAKLTPDYPRELQWVQTQAAAQGLQALSISGIRCFYDYMKPKDREANTPENIIAHEVALSERAEFLSIARYIHSLWRKD</sequence>
<evidence type="ECO:0000313" key="6">
    <source>
        <dbReference type="Proteomes" id="UP000254575"/>
    </source>
</evidence>
<dbReference type="RefSeq" id="WP_115219294.1">
    <property type="nucleotide sequence ID" value="NZ_UHIA01000004.1"/>
</dbReference>
<dbReference type="Proteomes" id="UP000254575">
    <property type="component" value="Unassembled WGS sequence"/>
</dbReference>
<keyword evidence="6" id="KW-1185">Reference proteome</keyword>
<keyword evidence="1 5" id="KW-0489">Methyltransferase</keyword>
<dbReference type="PANTHER" id="PTHR43464">
    <property type="entry name" value="METHYLTRANSFERASE"/>
    <property type="match status" value="1"/>
</dbReference>
<dbReference type="CDD" id="cd02440">
    <property type="entry name" value="AdoMet_MTases"/>
    <property type="match status" value="1"/>
</dbReference>
<name>A0A380N3H4_9GAMM</name>
<protein>
    <submittedName>
        <fullName evidence="5">Putative S-adenosyl-L-methionine-dependent methyltransferase</fullName>
    </submittedName>
</protein>
<dbReference type="AlphaFoldDB" id="A0A380N3H4"/>
<dbReference type="OrthoDB" id="4697647at2"/>
<dbReference type="EMBL" id="UHIA01000004">
    <property type="protein sequence ID" value="SUO98471.1"/>
    <property type="molecule type" value="Genomic_DNA"/>
</dbReference>
<proteinExistence type="predicted"/>
<reference evidence="5 6" key="1">
    <citation type="submission" date="2018-06" db="EMBL/GenBank/DDBJ databases">
        <authorList>
            <consortium name="Pathogen Informatics"/>
            <person name="Doyle S."/>
        </authorList>
    </citation>
    <scope>NUCLEOTIDE SEQUENCE [LARGE SCALE GENOMIC DNA]</scope>
    <source>
        <strain evidence="5 6">NCTC10717</strain>
    </source>
</reference>
<evidence type="ECO:0000313" key="5">
    <source>
        <dbReference type="EMBL" id="SUO98471.1"/>
    </source>
</evidence>
<dbReference type="GO" id="GO:0032259">
    <property type="term" value="P:methylation"/>
    <property type="evidence" value="ECO:0007669"/>
    <property type="project" value="UniProtKB-KW"/>
</dbReference>
<keyword evidence="3" id="KW-0949">S-adenosyl-L-methionine</keyword>